<gene>
    <name evidence="2" type="ORF">HRQ87_14040</name>
</gene>
<feature type="signal peptide" evidence="1">
    <location>
        <begin position="1"/>
        <end position="19"/>
    </location>
</feature>
<name>A0ABX2ISN7_9RHOB</name>
<organism evidence="2 3">
    <name type="scientific">Parasulfitobacter algicola</name>
    <dbReference type="NCBI Taxonomy" id="2614809"/>
    <lineage>
        <taxon>Bacteria</taxon>
        <taxon>Pseudomonadati</taxon>
        <taxon>Pseudomonadota</taxon>
        <taxon>Alphaproteobacteria</taxon>
        <taxon>Rhodobacterales</taxon>
        <taxon>Roseobacteraceae</taxon>
        <taxon>Parasulfitobacter</taxon>
    </lineage>
</organism>
<evidence type="ECO:0000313" key="2">
    <source>
        <dbReference type="EMBL" id="NSX55923.1"/>
    </source>
</evidence>
<comment type="caution">
    <text evidence="2">The sequence shown here is derived from an EMBL/GenBank/DDBJ whole genome shotgun (WGS) entry which is preliminary data.</text>
</comment>
<keyword evidence="1" id="KW-0732">Signal</keyword>
<evidence type="ECO:0008006" key="4">
    <source>
        <dbReference type="Google" id="ProtNLM"/>
    </source>
</evidence>
<reference evidence="2 3" key="1">
    <citation type="submission" date="2020-06" db="EMBL/GenBank/DDBJ databases">
        <title>Sulfitobacter algicola sp. nov., isolated from green algae.</title>
        <authorList>
            <person name="Wang C."/>
        </authorList>
    </citation>
    <scope>NUCLEOTIDE SEQUENCE [LARGE SCALE GENOMIC DNA]</scope>
    <source>
        <strain evidence="2 3">1151</strain>
    </source>
</reference>
<feature type="chain" id="PRO_5046757740" description="Lipoprotein" evidence="1">
    <location>
        <begin position="20"/>
        <end position="170"/>
    </location>
</feature>
<dbReference type="Proteomes" id="UP000777935">
    <property type="component" value="Unassembled WGS sequence"/>
</dbReference>
<evidence type="ECO:0000313" key="3">
    <source>
        <dbReference type="Proteomes" id="UP000777935"/>
    </source>
</evidence>
<proteinExistence type="predicted"/>
<sequence>MLFRKALFSIPFVFLIACAGYDGDPNNVVVVQPKVQSANGLDIYAATRNQGQPRYYGDRLILIRAADLVNFRKGPQCTLSNQLFQASFTAPAYVKVPDYRRQSPSATIRCSYEGKIGVDTLEAINISEKRRAANSMMGAGGGISIIIPIGPRERADDIWGYPEVFNVVME</sequence>
<evidence type="ECO:0000256" key="1">
    <source>
        <dbReference type="SAM" id="SignalP"/>
    </source>
</evidence>
<keyword evidence="3" id="KW-1185">Reference proteome</keyword>
<accession>A0ABX2ISN7</accession>
<dbReference type="EMBL" id="JABUFE010000009">
    <property type="protein sequence ID" value="NSX55923.1"/>
    <property type="molecule type" value="Genomic_DNA"/>
</dbReference>
<dbReference type="RefSeq" id="WP_174139076.1">
    <property type="nucleotide sequence ID" value="NZ_JABUFE010000009.1"/>
</dbReference>
<protein>
    <recommendedName>
        <fullName evidence="4">Lipoprotein</fullName>
    </recommendedName>
</protein>
<dbReference type="PROSITE" id="PS51257">
    <property type="entry name" value="PROKAR_LIPOPROTEIN"/>
    <property type="match status" value="1"/>
</dbReference>